<evidence type="ECO:0000313" key="3">
    <source>
        <dbReference type="Proteomes" id="UP000184073"/>
    </source>
</evidence>
<accession>A0A1L9PPF6</accession>
<dbReference type="GeneID" id="63731712"/>
<dbReference type="EMBL" id="KV878130">
    <property type="protein sequence ID" value="OJJ03400.1"/>
    <property type="molecule type" value="Genomic_DNA"/>
</dbReference>
<name>A0A1L9PPF6_ASPVE</name>
<organism evidence="2 3">
    <name type="scientific">Aspergillus versicolor CBS 583.65</name>
    <dbReference type="NCBI Taxonomy" id="1036611"/>
    <lineage>
        <taxon>Eukaryota</taxon>
        <taxon>Fungi</taxon>
        <taxon>Dikarya</taxon>
        <taxon>Ascomycota</taxon>
        <taxon>Pezizomycotina</taxon>
        <taxon>Eurotiomycetes</taxon>
        <taxon>Eurotiomycetidae</taxon>
        <taxon>Eurotiales</taxon>
        <taxon>Aspergillaceae</taxon>
        <taxon>Aspergillus</taxon>
        <taxon>Aspergillus subgen. Nidulantes</taxon>
    </lineage>
</organism>
<reference evidence="3" key="1">
    <citation type="journal article" date="2017" name="Genome Biol.">
        <title>Comparative genomics reveals high biological diversity and specific adaptations in the industrially and medically important fungal genus Aspergillus.</title>
        <authorList>
            <person name="de Vries R.P."/>
            <person name="Riley R."/>
            <person name="Wiebenga A."/>
            <person name="Aguilar-Osorio G."/>
            <person name="Amillis S."/>
            <person name="Uchima C.A."/>
            <person name="Anderluh G."/>
            <person name="Asadollahi M."/>
            <person name="Askin M."/>
            <person name="Barry K."/>
            <person name="Battaglia E."/>
            <person name="Bayram O."/>
            <person name="Benocci T."/>
            <person name="Braus-Stromeyer S.A."/>
            <person name="Caldana C."/>
            <person name="Canovas D."/>
            <person name="Cerqueira G.C."/>
            <person name="Chen F."/>
            <person name="Chen W."/>
            <person name="Choi C."/>
            <person name="Clum A."/>
            <person name="Dos Santos R.A."/>
            <person name="Damasio A.R."/>
            <person name="Diallinas G."/>
            <person name="Emri T."/>
            <person name="Fekete E."/>
            <person name="Flipphi M."/>
            <person name="Freyberg S."/>
            <person name="Gallo A."/>
            <person name="Gournas C."/>
            <person name="Habgood R."/>
            <person name="Hainaut M."/>
            <person name="Harispe M.L."/>
            <person name="Henrissat B."/>
            <person name="Hilden K.S."/>
            <person name="Hope R."/>
            <person name="Hossain A."/>
            <person name="Karabika E."/>
            <person name="Karaffa L."/>
            <person name="Karanyi Z."/>
            <person name="Krasevec N."/>
            <person name="Kuo A."/>
            <person name="Kusch H."/>
            <person name="LaButti K."/>
            <person name="Lagendijk E.L."/>
            <person name="Lapidus A."/>
            <person name="Levasseur A."/>
            <person name="Lindquist E."/>
            <person name="Lipzen A."/>
            <person name="Logrieco A.F."/>
            <person name="MacCabe A."/>
            <person name="Maekelae M.R."/>
            <person name="Malavazi I."/>
            <person name="Melin P."/>
            <person name="Meyer V."/>
            <person name="Mielnichuk N."/>
            <person name="Miskei M."/>
            <person name="Molnar A.P."/>
            <person name="Mule G."/>
            <person name="Ngan C.Y."/>
            <person name="Orejas M."/>
            <person name="Orosz E."/>
            <person name="Ouedraogo J.P."/>
            <person name="Overkamp K.M."/>
            <person name="Park H.-S."/>
            <person name="Perrone G."/>
            <person name="Piumi F."/>
            <person name="Punt P.J."/>
            <person name="Ram A.F."/>
            <person name="Ramon A."/>
            <person name="Rauscher S."/>
            <person name="Record E."/>
            <person name="Riano-Pachon D.M."/>
            <person name="Robert V."/>
            <person name="Roehrig J."/>
            <person name="Ruller R."/>
            <person name="Salamov A."/>
            <person name="Salih N.S."/>
            <person name="Samson R.A."/>
            <person name="Sandor E."/>
            <person name="Sanguinetti M."/>
            <person name="Schuetze T."/>
            <person name="Sepcic K."/>
            <person name="Shelest E."/>
            <person name="Sherlock G."/>
            <person name="Sophianopoulou V."/>
            <person name="Squina F.M."/>
            <person name="Sun H."/>
            <person name="Susca A."/>
            <person name="Todd R.B."/>
            <person name="Tsang A."/>
            <person name="Unkles S.E."/>
            <person name="van de Wiele N."/>
            <person name="van Rossen-Uffink D."/>
            <person name="Oliveira J.V."/>
            <person name="Vesth T.C."/>
            <person name="Visser J."/>
            <person name="Yu J.-H."/>
            <person name="Zhou M."/>
            <person name="Andersen M.R."/>
            <person name="Archer D.B."/>
            <person name="Baker S.E."/>
            <person name="Benoit I."/>
            <person name="Brakhage A.A."/>
            <person name="Braus G.H."/>
            <person name="Fischer R."/>
            <person name="Frisvad J.C."/>
            <person name="Goldman G.H."/>
            <person name="Houbraken J."/>
            <person name="Oakley B."/>
            <person name="Pocsi I."/>
            <person name="Scazzocchio C."/>
            <person name="Seiboth B."/>
            <person name="vanKuyk P.A."/>
            <person name="Wortman J."/>
            <person name="Dyer P.S."/>
            <person name="Grigoriev I.V."/>
        </authorList>
    </citation>
    <scope>NUCLEOTIDE SEQUENCE [LARGE SCALE GENOMIC DNA]</scope>
    <source>
        <strain evidence="3">CBS 583.65</strain>
    </source>
</reference>
<dbReference type="VEuPathDB" id="FungiDB:ASPVEDRAFT_732676"/>
<keyword evidence="3" id="KW-1185">Reference proteome</keyword>
<sequence length="75" mass="8215">MRTDCSYECCIIYLRNGRQPSNPRLRPRSSERKTAKAGGARPTVGISQSSPSARPPRLHDSVDSDQAIGGMLRSN</sequence>
<feature type="region of interest" description="Disordered" evidence="1">
    <location>
        <begin position="17"/>
        <end position="75"/>
    </location>
</feature>
<dbReference type="RefSeq" id="XP_040669162.1">
    <property type="nucleotide sequence ID" value="XM_040816201.1"/>
</dbReference>
<evidence type="ECO:0000313" key="2">
    <source>
        <dbReference type="EMBL" id="OJJ03400.1"/>
    </source>
</evidence>
<gene>
    <name evidence="2" type="ORF">ASPVEDRAFT_732676</name>
</gene>
<evidence type="ECO:0000256" key="1">
    <source>
        <dbReference type="SAM" id="MobiDB-lite"/>
    </source>
</evidence>
<dbReference type="AlphaFoldDB" id="A0A1L9PPF6"/>
<dbReference type="Proteomes" id="UP000184073">
    <property type="component" value="Unassembled WGS sequence"/>
</dbReference>
<proteinExistence type="predicted"/>
<protein>
    <submittedName>
        <fullName evidence="2">Uncharacterized protein</fullName>
    </submittedName>
</protein>